<accession>H3NP87</accession>
<dbReference type="InterPro" id="IPR007737">
    <property type="entry name" value="Mga_HTH"/>
</dbReference>
<dbReference type="PROSITE" id="PS51372">
    <property type="entry name" value="PRD_2"/>
    <property type="match status" value="2"/>
</dbReference>
<evidence type="ECO:0000256" key="5">
    <source>
        <dbReference type="ARBA" id="ARBA00023159"/>
    </source>
</evidence>
<dbReference type="PATRIC" id="fig|883114.3.peg.1138"/>
<comment type="caution">
    <text evidence="10">The sequence shown here is derived from an EMBL/GenBank/DDBJ whole genome shotgun (WGS) entry which is preliminary data.</text>
</comment>
<dbReference type="InterPro" id="IPR016152">
    <property type="entry name" value="PTrfase/Anion_transptr"/>
</dbReference>
<evidence type="ECO:0000313" key="11">
    <source>
        <dbReference type="Proteomes" id="UP000004191"/>
    </source>
</evidence>
<keyword evidence="2" id="KW-0677">Repeat</keyword>
<dbReference type="GO" id="GO:0003677">
    <property type="term" value="F:DNA binding"/>
    <property type="evidence" value="ECO:0007669"/>
    <property type="project" value="UniProtKB-KW"/>
</dbReference>
<dbReference type="Pfam" id="PF00874">
    <property type="entry name" value="PRD"/>
    <property type="match status" value="2"/>
</dbReference>
<dbReference type="GO" id="GO:0009401">
    <property type="term" value="P:phosphoenolpyruvate-dependent sugar phosphotransferase system"/>
    <property type="evidence" value="ECO:0007669"/>
    <property type="project" value="InterPro"/>
</dbReference>
<dbReference type="PROSITE" id="PS51099">
    <property type="entry name" value="PTS_EIIB_TYPE_2"/>
    <property type="match status" value="1"/>
</dbReference>
<sequence>MIQRQKNIIKDLKYSKMSIKEISEKQNVTERTIRNDIKAINEELRPFESELLKNKDGNYFLFINDGKIFNEFEKQELLNFEFDFSEPRDRITYISLRYLFSAKYIKSEEFLDEMFISRSSMQNDMKDVRELLAKYNLDFDVKPNYGLKLVGEEKDIRNAISYLLNKVNENKYYSTIDDFSLIFDKGILKKIYNIIVKNINNSDVKLSDFALNNLVIHIAIAIRRIEINQYFEKKLNNEFTHTSEFEIAKKIVNDIEREFSLDFPIDEVYYITMHLLGTKLILNKNVKTISSKDDIKILDLATKMIKAVDKEMRVNLIKDPELFNSIVQHLKPSIYRYNNNMNIRNPLLSSIKANYLSAFDAAKIASKVIEEELGIKFNEDELGYIAIHLGAAIERDKLNYKIARTLLVCTTGLGSSKLLKYKLESRFSDKIEIVDTTEFYNIDKYRDKSLDLVISTVPFKSQLDVPVIYITDILGDTSFGEIDNFINNFNMSKDFEFLNMNDIYLDLDFSTKEEVLKYLTDEIVKKGKTPESLYESIMEREHIATTSFGNNVAVPHPIEPIAKETFITIGVLKNPIIWSDKKVQLIIVLNVAKNTAQNYDSMYKLLLQIIDNDKDVKDLINSNSSKELYDKIVDKIKED</sequence>
<dbReference type="InterPro" id="IPR050661">
    <property type="entry name" value="BglG_antiterminators"/>
</dbReference>
<evidence type="ECO:0000256" key="4">
    <source>
        <dbReference type="ARBA" id="ARBA00023125"/>
    </source>
</evidence>
<evidence type="ECO:0000259" key="7">
    <source>
        <dbReference type="PROSITE" id="PS51094"/>
    </source>
</evidence>
<feature type="domain" description="PRD" evidence="9">
    <location>
        <begin position="292"/>
        <end position="399"/>
    </location>
</feature>
<dbReference type="Gene3D" id="1.10.10.10">
    <property type="entry name" value="Winged helix-like DNA-binding domain superfamily/Winged helix DNA-binding domain"/>
    <property type="match status" value="1"/>
</dbReference>
<dbReference type="Proteomes" id="UP000004191">
    <property type="component" value="Unassembled WGS sequence"/>
</dbReference>
<dbReference type="InterPro" id="IPR036634">
    <property type="entry name" value="PRD_sf"/>
</dbReference>
<evidence type="ECO:0000256" key="6">
    <source>
        <dbReference type="ARBA" id="ARBA00023163"/>
    </source>
</evidence>
<evidence type="ECO:0000256" key="2">
    <source>
        <dbReference type="ARBA" id="ARBA00022737"/>
    </source>
</evidence>
<keyword evidence="5" id="KW-0010">Activator</keyword>
<evidence type="ECO:0000259" key="8">
    <source>
        <dbReference type="PROSITE" id="PS51099"/>
    </source>
</evidence>
<dbReference type="Pfam" id="PF05043">
    <property type="entry name" value="Mga"/>
    <property type="match status" value="1"/>
</dbReference>
<dbReference type="EMBL" id="AGEI01000022">
    <property type="protein sequence ID" value="EHR33549.1"/>
    <property type="molecule type" value="Genomic_DNA"/>
</dbReference>
<dbReference type="InterPro" id="IPR018356">
    <property type="entry name" value="Tscrpt_reg_HTH_DeoR_CS"/>
</dbReference>
<protein>
    <submittedName>
        <fullName evidence="10">Uncharacterized protein</fullName>
    </submittedName>
</protein>
<dbReference type="InterPro" id="IPR002178">
    <property type="entry name" value="PTS_EIIA_type-2_dom"/>
</dbReference>
<feature type="domain" description="PTS EIIB type-2" evidence="8">
    <location>
        <begin position="403"/>
        <end position="494"/>
    </location>
</feature>
<dbReference type="InterPro" id="IPR013196">
    <property type="entry name" value="HTH_11"/>
</dbReference>
<dbReference type="Gene3D" id="1.10.1790.10">
    <property type="entry name" value="PRD domain"/>
    <property type="match status" value="2"/>
</dbReference>
<dbReference type="GO" id="GO:0008982">
    <property type="term" value="F:protein-N(PI)-phosphohistidine-sugar phosphotransferase activity"/>
    <property type="evidence" value="ECO:0007669"/>
    <property type="project" value="InterPro"/>
</dbReference>
<keyword evidence="4" id="KW-0238">DNA-binding</keyword>
<keyword evidence="11" id="KW-1185">Reference proteome</keyword>
<gene>
    <name evidence="10" type="ORF">HMPREF9709_01148</name>
</gene>
<name>H3NP87_9FIRM</name>
<proteinExistence type="predicted"/>
<organism evidence="10 11">
    <name type="scientific">Helcococcus kunzii ATCC 51366</name>
    <dbReference type="NCBI Taxonomy" id="883114"/>
    <lineage>
        <taxon>Bacteria</taxon>
        <taxon>Bacillati</taxon>
        <taxon>Bacillota</taxon>
        <taxon>Tissierellia</taxon>
        <taxon>Tissierellales</taxon>
        <taxon>Peptoniphilaceae</taxon>
        <taxon>Helcococcus</taxon>
    </lineage>
</organism>
<dbReference type="GeneID" id="96999135"/>
<dbReference type="GO" id="GO:0003700">
    <property type="term" value="F:DNA-binding transcription factor activity"/>
    <property type="evidence" value="ECO:0007669"/>
    <property type="project" value="InterPro"/>
</dbReference>
<keyword evidence="6" id="KW-0804">Transcription</keyword>
<feature type="domain" description="PRD" evidence="9">
    <location>
        <begin position="182"/>
        <end position="285"/>
    </location>
</feature>
<dbReference type="OrthoDB" id="3175596at2"/>
<dbReference type="Gene3D" id="3.40.930.10">
    <property type="entry name" value="Mannitol-specific EII, Chain A"/>
    <property type="match status" value="1"/>
</dbReference>
<dbReference type="PROSITE" id="PS00894">
    <property type="entry name" value="HTH_DEOR_1"/>
    <property type="match status" value="1"/>
</dbReference>
<dbReference type="AlphaFoldDB" id="H3NP87"/>
<dbReference type="PANTHER" id="PTHR30185:SF13">
    <property type="entry name" value="LICABCH OPERON REGULATOR-RELATED"/>
    <property type="match status" value="1"/>
</dbReference>
<dbReference type="HOGENOM" id="CLU_013442_5_1_9"/>
<dbReference type="eggNOG" id="COG1762">
    <property type="taxonomic scope" value="Bacteria"/>
</dbReference>
<evidence type="ECO:0000313" key="10">
    <source>
        <dbReference type="EMBL" id="EHR33549.1"/>
    </source>
</evidence>
<dbReference type="eggNOG" id="COG3711">
    <property type="taxonomic scope" value="Bacteria"/>
</dbReference>
<keyword evidence="1" id="KW-0808">Transferase</keyword>
<dbReference type="RefSeq" id="WP_005398663.1">
    <property type="nucleotide sequence ID" value="NZ_JH601088.1"/>
</dbReference>
<dbReference type="InterPro" id="IPR013011">
    <property type="entry name" value="PTS_EIIB_2"/>
</dbReference>
<reference evidence="10 11" key="1">
    <citation type="submission" date="2012-01" db="EMBL/GenBank/DDBJ databases">
        <title>The Genome Sequence of Helcococcus kunzii ATCC 51366.</title>
        <authorList>
            <consortium name="The Broad Institute Genome Sequencing Platform"/>
            <person name="Earl A."/>
            <person name="Ward D."/>
            <person name="Feldgarden M."/>
            <person name="Gevers D."/>
            <person name="Huys G."/>
            <person name="Young S.K."/>
            <person name="Zeng Q."/>
            <person name="Gargeya S."/>
            <person name="Fitzgerald M."/>
            <person name="Haas B."/>
            <person name="Abouelleil A."/>
            <person name="Alvarado L."/>
            <person name="Arachchi H.M."/>
            <person name="Berlin A."/>
            <person name="Chapman S.B."/>
            <person name="Gearin G."/>
            <person name="Goldberg J."/>
            <person name="Griggs A."/>
            <person name="Gujja S."/>
            <person name="Hansen M."/>
            <person name="Heiman D."/>
            <person name="Howarth C."/>
            <person name="Larimer J."/>
            <person name="Lui A."/>
            <person name="MacDonald P.J.P."/>
            <person name="McCowen C."/>
            <person name="Montmayeur A."/>
            <person name="Murphy C."/>
            <person name="Neiman D."/>
            <person name="Pearson M."/>
            <person name="Priest M."/>
            <person name="Roberts A."/>
            <person name="Saif S."/>
            <person name="Shea T."/>
            <person name="Sisk P."/>
            <person name="Stolte C."/>
            <person name="Sykes S."/>
            <person name="Wortman J."/>
            <person name="Nusbaum C."/>
            <person name="Birren B."/>
        </authorList>
    </citation>
    <scope>NUCLEOTIDE SEQUENCE [LARGE SCALE GENOMIC DNA]</scope>
    <source>
        <strain evidence="10 11">ATCC 51366</strain>
    </source>
</reference>
<dbReference type="Pfam" id="PF08279">
    <property type="entry name" value="HTH_11"/>
    <property type="match status" value="1"/>
</dbReference>
<keyword evidence="3" id="KW-0805">Transcription regulation</keyword>
<dbReference type="SUPFAM" id="SSF52794">
    <property type="entry name" value="PTS system IIB component-like"/>
    <property type="match status" value="1"/>
</dbReference>
<dbReference type="STRING" id="883114.HMPREF9709_01148"/>
<dbReference type="InterPro" id="IPR036095">
    <property type="entry name" value="PTS_EIIB-like_sf"/>
</dbReference>
<dbReference type="PROSITE" id="PS51094">
    <property type="entry name" value="PTS_EIIA_TYPE_2"/>
    <property type="match status" value="1"/>
</dbReference>
<evidence type="ECO:0000256" key="3">
    <source>
        <dbReference type="ARBA" id="ARBA00023015"/>
    </source>
</evidence>
<dbReference type="CDD" id="cd00211">
    <property type="entry name" value="PTS_IIA_fru"/>
    <property type="match status" value="1"/>
</dbReference>
<dbReference type="InterPro" id="IPR011608">
    <property type="entry name" value="PRD"/>
</dbReference>
<evidence type="ECO:0000256" key="1">
    <source>
        <dbReference type="ARBA" id="ARBA00022679"/>
    </source>
</evidence>
<dbReference type="SUPFAM" id="SSF63520">
    <property type="entry name" value="PTS-regulatory domain, PRD"/>
    <property type="match status" value="2"/>
</dbReference>
<dbReference type="SUPFAM" id="SSF55804">
    <property type="entry name" value="Phoshotransferase/anion transport protein"/>
    <property type="match status" value="1"/>
</dbReference>
<dbReference type="InterPro" id="IPR013324">
    <property type="entry name" value="RNA_pol_sigma_r3/r4-like"/>
</dbReference>
<dbReference type="SUPFAM" id="SSF88659">
    <property type="entry name" value="Sigma3 and sigma4 domains of RNA polymerase sigma factors"/>
    <property type="match status" value="1"/>
</dbReference>
<evidence type="ECO:0000259" key="9">
    <source>
        <dbReference type="PROSITE" id="PS51372"/>
    </source>
</evidence>
<dbReference type="InterPro" id="IPR036388">
    <property type="entry name" value="WH-like_DNA-bd_sf"/>
</dbReference>
<feature type="domain" description="PTS EIIA type-2" evidence="7">
    <location>
        <begin position="496"/>
        <end position="635"/>
    </location>
</feature>
<dbReference type="Pfam" id="PF00359">
    <property type="entry name" value="PTS_EIIA_2"/>
    <property type="match status" value="1"/>
</dbReference>
<dbReference type="CDD" id="cd05568">
    <property type="entry name" value="PTS_IIB_bgl_like"/>
    <property type="match status" value="1"/>
</dbReference>
<dbReference type="PANTHER" id="PTHR30185">
    <property type="entry name" value="CRYPTIC BETA-GLUCOSIDE BGL OPERON ANTITERMINATOR"/>
    <property type="match status" value="1"/>
</dbReference>
<dbReference type="Gene3D" id="3.40.50.2300">
    <property type="match status" value="1"/>
</dbReference>